<protein>
    <submittedName>
        <fullName evidence="4">Amidohydrolase</fullName>
    </submittedName>
</protein>
<evidence type="ECO:0000256" key="2">
    <source>
        <dbReference type="SAM" id="MobiDB-lite"/>
    </source>
</evidence>
<dbReference type="Gene3D" id="3.30.70.360">
    <property type="match status" value="1"/>
</dbReference>
<name>A0A8T4IVR3_9ACTN</name>
<proteinExistence type="predicted"/>
<keyword evidence="1" id="KW-0378">Hydrolase</keyword>
<dbReference type="PANTHER" id="PTHR11014:SF63">
    <property type="entry name" value="METALLOPEPTIDASE, PUTATIVE (AFU_ORTHOLOGUE AFUA_6G09600)-RELATED"/>
    <property type="match status" value="1"/>
</dbReference>
<dbReference type="InterPro" id="IPR017439">
    <property type="entry name" value="Amidohydrolase"/>
</dbReference>
<comment type="caution">
    <text evidence="4">The sequence shown here is derived from an EMBL/GenBank/DDBJ whole genome shotgun (WGS) entry which is preliminary data.</text>
</comment>
<reference evidence="4" key="1">
    <citation type="submission" date="2021-04" db="EMBL/GenBank/DDBJ databases">
        <title>Sequencing of actinobacteria type strains.</title>
        <authorList>
            <person name="Nguyen G.-S."/>
            <person name="Wentzel A."/>
        </authorList>
    </citation>
    <scope>NUCLEOTIDE SEQUENCE</scope>
    <source>
        <strain evidence="4">DSM 42095</strain>
    </source>
</reference>
<dbReference type="Pfam" id="PF01546">
    <property type="entry name" value="Peptidase_M20"/>
    <property type="match status" value="1"/>
</dbReference>
<dbReference type="SUPFAM" id="SSF53187">
    <property type="entry name" value="Zn-dependent exopeptidases"/>
    <property type="match status" value="1"/>
</dbReference>
<gene>
    <name evidence="4" type="ORF">KDA82_10005</name>
</gene>
<dbReference type="EMBL" id="JAGSMN010000198">
    <property type="protein sequence ID" value="MBR7673344.1"/>
    <property type="molecule type" value="Genomic_DNA"/>
</dbReference>
<accession>A0A8T4IVR3</accession>
<dbReference type="FunFam" id="3.30.70.360:FF:000001">
    <property type="entry name" value="N-acetyldiaminopimelate deacetylase"/>
    <property type="match status" value="1"/>
</dbReference>
<evidence type="ECO:0000313" key="5">
    <source>
        <dbReference type="Proteomes" id="UP000675554"/>
    </source>
</evidence>
<dbReference type="AlphaFoldDB" id="A0A8T4IVR3"/>
<evidence type="ECO:0000256" key="1">
    <source>
        <dbReference type="ARBA" id="ARBA00022801"/>
    </source>
</evidence>
<sequence length="457" mass="47438">MDSTPSEPPHDAPHNAPSGTQPTSPAGPGARTVASVVRRRLGEIRSGLEELYKDLHSHPELSFAETRTASVVAGELERLGFQVRTGVGRTGVVGVLRNGEGPTVLLRADIDALPVREQTGLPYASASTGTDPDGKQVPVAHACGHDMHITCLLGALDLLAGDTDQWSGTLVGVFQPAEEVGGGARAMVDDGLFEEIGDPDVVLGQHVAPFPAGLLACHPGPALAASDGLRVRMFGKGAHGSRPESAVDPVVMGASTVLRLQTVVSREIAASDTAVLTVGAFHSGTKDNVIPDEAELLINIRTYTEDVRATVLAAVERIVKAEASAAGAAREPEITPVSAFPVLVNDEEAAARTVAALRGHFGEQAVLDPGPATASEDCGVLGTESGAPVCYWYVGGCDPEIYRAAEQSGTTPRDIPSNHSPFFAPLIQPTVDTGVRAMTVAALTWLGRGHGHAPPPR</sequence>
<dbReference type="Proteomes" id="UP000675554">
    <property type="component" value="Unassembled WGS sequence"/>
</dbReference>
<evidence type="ECO:0000259" key="3">
    <source>
        <dbReference type="Pfam" id="PF07687"/>
    </source>
</evidence>
<dbReference type="GO" id="GO:0050118">
    <property type="term" value="F:N-acetyldiaminopimelate deacetylase activity"/>
    <property type="evidence" value="ECO:0007669"/>
    <property type="project" value="UniProtKB-ARBA"/>
</dbReference>
<feature type="region of interest" description="Disordered" evidence="2">
    <location>
        <begin position="1"/>
        <end position="31"/>
    </location>
</feature>
<dbReference type="InterPro" id="IPR036264">
    <property type="entry name" value="Bact_exopeptidase_dim_dom"/>
</dbReference>
<dbReference type="InterPro" id="IPR002933">
    <property type="entry name" value="Peptidase_M20"/>
</dbReference>
<dbReference type="InterPro" id="IPR011650">
    <property type="entry name" value="Peptidase_M20_dimer"/>
</dbReference>
<dbReference type="Gene3D" id="3.40.630.10">
    <property type="entry name" value="Zn peptidases"/>
    <property type="match status" value="1"/>
</dbReference>
<evidence type="ECO:0000313" key="4">
    <source>
        <dbReference type="EMBL" id="MBR7673344.1"/>
    </source>
</evidence>
<feature type="domain" description="Peptidase M20 dimerisation" evidence="3">
    <location>
        <begin position="228"/>
        <end position="323"/>
    </location>
</feature>
<dbReference type="GO" id="GO:0019877">
    <property type="term" value="P:diaminopimelate biosynthetic process"/>
    <property type="evidence" value="ECO:0007669"/>
    <property type="project" value="UniProtKB-ARBA"/>
</dbReference>
<dbReference type="Pfam" id="PF07687">
    <property type="entry name" value="M20_dimer"/>
    <property type="match status" value="1"/>
</dbReference>
<keyword evidence="5" id="KW-1185">Reference proteome</keyword>
<dbReference type="NCBIfam" id="TIGR01891">
    <property type="entry name" value="amidohydrolases"/>
    <property type="match status" value="1"/>
</dbReference>
<dbReference type="SUPFAM" id="SSF55031">
    <property type="entry name" value="Bacterial exopeptidase dimerisation domain"/>
    <property type="match status" value="1"/>
</dbReference>
<dbReference type="PANTHER" id="PTHR11014">
    <property type="entry name" value="PEPTIDASE M20 FAMILY MEMBER"/>
    <property type="match status" value="1"/>
</dbReference>
<organism evidence="4 5">
    <name type="scientific">Streptomyces daliensis</name>
    <dbReference type="NCBI Taxonomy" id="299421"/>
    <lineage>
        <taxon>Bacteria</taxon>
        <taxon>Bacillati</taxon>
        <taxon>Actinomycetota</taxon>
        <taxon>Actinomycetes</taxon>
        <taxon>Kitasatosporales</taxon>
        <taxon>Streptomycetaceae</taxon>
        <taxon>Streptomyces</taxon>
    </lineage>
</organism>